<keyword evidence="6" id="KW-0449">Lipoprotein</keyword>
<dbReference type="PANTHER" id="PTHR34296">
    <property type="entry name" value="TRANSCRIPTIONAL ACTIVATOR PROTEIN MED"/>
    <property type="match status" value="1"/>
</dbReference>
<dbReference type="InterPro" id="IPR028082">
    <property type="entry name" value="Peripla_BP_I"/>
</dbReference>
<feature type="chain" id="PRO_5046504538" evidence="7">
    <location>
        <begin position="22"/>
        <end position="372"/>
    </location>
</feature>
<evidence type="ECO:0000256" key="3">
    <source>
        <dbReference type="ARBA" id="ARBA00022475"/>
    </source>
</evidence>
<dbReference type="Pfam" id="PF02608">
    <property type="entry name" value="Bmp"/>
    <property type="match status" value="1"/>
</dbReference>
<dbReference type="PROSITE" id="PS51257">
    <property type="entry name" value="PROKAR_LIPOPROTEIN"/>
    <property type="match status" value="1"/>
</dbReference>
<evidence type="ECO:0000313" key="9">
    <source>
        <dbReference type="EMBL" id="MBY0099265.1"/>
    </source>
</evidence>
<keyword evidence="4 7" id="KW-0732">Signal</keyword>
<protein>
    <submittedName>
        <fullName evidence="9">BMP family protein</fullName>
    </submittedName>
</protein>
<dbReference type="Proteomes" id="UP000769780">
    <property type="component" value="Unassembled WGS sequence"/>
</dbReference>
<dbReference type="InterPro" id="IPR003760">
    <property type="entry name" value="PnrA-like"/>
</dbReference>
<comment type="caution">
    <text evidence="9">The sequence shown here is derived from an EMBL/GenBank/DDBJ whole genome shotgun (WGS) entry which is preliminary data.</text>
</comment>
<feature type="signal peptide" evidence="7">
    <location>
        <begin position="1"/>
        <end position="21"/>
    </location>
</feature>
<keyword evidence="10" id="KW-1185">Reference proteome</keyword>
<reference evidence="9 10" key="1">
    <citation type="submission" date="2020-07" db="EMBL/GenBank/DDBJ databases">
        <title>Fungal Genomes of the International Space Station.</title>
        <authorList>
            <person name="Seuylemezian A."/>
            <person name="Singh N.K."/>
            <person name="Wood J."/>
            <person name="Venkateswaran K."/>
        </authorList>
    </citation>
    <scope>NUCLEOTIDE SEQUENCE [LARGE SCALE GENOMIC DNA]</scope>
    <source>
        <strain evidence="9 10">PL-B2</strain>
    </source>
</reference>
<gene>
    <name evidence="9" type="ORF">H0185_21090</name>
</gene>
<dbReference type="PANTHER" id="PTHR34296:SF2">
    <property type="entry name" value="ABC TRANSPORTER GUANOSINE-BINDING PROTEIN NUPN"/>
    <property type="match status" value="1"/>
</dbReference>
<keyword evidence="5" id="KW-0472">Membrane</keyword>
<evidence type="ECO:0000256" key="4">
    <source>
        <dbReference type="ARBA" id="ARBA00022729"/>
    </source>
</evidence>
<dbReference type="InterPro" id="IPR050957">
    <property type="entry name" value="BMP_lipoprotein"/>
</dbReference>
<evidence type="ECO:0000256" key="2">
    <source>
        <dbReference type="ARBA" id="ARBA00008610"/>
    </source>
</evidence>
<evidence type="ECO:0000259" key="8">
    <source>
        <dbReference type="Pfam" id="PF02608"/>
    </source>
</evidence>
<accession>A0ABS7KAL7</accession>
<dbReference type="Gene3D" id="3.40.50.2300">
    <property type="match status" value="2"/>
</dbReference>
<name>A0ABS7KAL7_9BACI</name>
<evidence type="ECO:0000256" key="6">
    <source>
        <dbReference type="ARBA" id="ARBA00023288"/>
    </source>
</evidence>
<dbReference type="EMBL" id="JACWFH010000035">
    <property type="protein sequence ID" value="MBY0099265.1"/>
    <property type="molecule type" value="Genomic_DNA"/>
</dbReference>
<evidence type="ECO:0000313" key="10">
    <source>
        <dbReference type="Proteomes" id="UP000769780"/>
    </source>
</evidence>
<evidence type="ECO:0000256" key="5">
    <source>
        <dbReference type="ARBA" id="ARBA00023136"/>
    </source>
</evidence>
<evidence type="ECO:0000256" key="7">
    <source>
        <dbReference type="SAM" id="SignalP"/>
    </source>
</evidence>
<dbReference type="RefSeq" id="WP_221875482.1">
    <property type="nucleotide sequence ID" value="NZ_JACWFH010000035.1"/>
</dbReference>
<keyword evidence="3" id="KW-1003">Cell membrane</keyword>
<proteinExistence type="inferred from homology"/>
<dbReference type="CDD" id="cd06354">
    <property type="entry name" value="PBP1_PrnA-like"/>
    <property type="match status" value="1"/>
</dbReference>
<comment type="similarity">
    <text evidence="2">Belongs to the BMP lipoprotein family.</text>
</comment>
<sequence>MKKRKFGLTMSFLLAAGTILGACGGGDTDEAEKEGTTGDSGNKTEETFKVAMVTDVGGIDDKSFNQSAWKGIKEFGEENDLTEGDGYTYLQSQSDADYTTNLNSLARKNYNLIFGVGFMMQESVNEIAAQQKDFNFSIIDGVVEQPNVASILFKEQEASFLAGIAAGLTTETNKVGFIGGVTGAVIERFEAGFIAGVKAVNPEAEVEVQYAEAFDKAEMGQSIASKMYSSNVDVIIHAAGGTGNGLFKEARDLKQKDPSRKIWAIGVDSDQTAEGVVEIDGKEQNVIITSALKRVDVAVKDISAKAKEGNFPGGETSVYTLADDGVGLAPINDAVEAKADIEAKVAEYTEKIKSGDLVIPGTLKELETFSAE</sequence>
<feature type="domain" description="ABC transporter substrate-binding protein PnrA-like" evidence="8">
    <location>
        <begin position="49"/>
        <end position="343"/>
    </location>
</feature>
<comment type="subcellular location">
    <subcellularLocation>
        <location evidence="1">Cell membrane</location>
        <topology evidence="1">Lipid-anchor</topology>
    </subcellularLocation>
</comment>
<organism evidence="9 10">
    <name type="scientific">Mesobacillus maritimus</name>
    <dbReference type="NCBI Taxonomy" id="1643336"/>
    <lineage>
        <taxon>Bacteria</taxon>
        <taxon>Bacillati</taxon>
        <taxon>Bacillota</taxon>
        <taxon>Bacilli</taxon>
        <taxon>Bacillales</taxon>
        <taxon>Bacillaceae</taxon>
        <taxon>Mesobacillus</taxon>
    </lineage>
</organism>
<evidence type="ECO:0000256" key="1">
    <source>
        <dbReference type="ARBA" id="ARBA00004193"/>
    </source>
</evidence>
<dbReference type="SUPFAM" id="SSF53822">
    <property type="entry name" value="Periplasmic binding protein-like I"/>
    <property type="match status" value="1"/>
</dbReference>